<sequence>MDSIQVLFLGTGTSTGLPLTPCLTISQPYPPEFQAHVPRPNSPGPETPVDAHDGRYDSRKPWPGNVPCHCCRSSVDRNVPEGWKNKRGNTSIIVRRKDSGGQWKNILVDCGKSFVENARRFFPRWGVQMVDAVLLTHGHADAYFGLDDLREWCLRAKRHIPIYLNQETYDNVAASFPYLVDATKASGGGDLPMLQFNVIDDHSSFTLFDIPITSYPVHHGIYFSSDTAGTSVEPRPLICLAYSFAKSILYMADVSQVPNSTWALMEEDGVVPIVLKNQDMARVDSSSESPAADLVDHLDRSLDLTAPTRPQLKILIIDALWPLRRHLSHFSFGQAAETALRIQPSMTYLLGSTHPTTHYMWEEICLAVSGRASIHSPKSINPLHPCSTVKEESWSKTDHPDNQFAQDLVQRIKESDEFADQPATDQRGIISQWKESGGALEPAWDGLVCQVDLHSAADISADEGWHVVSGPQGSTGGWTA</sequence>
<name>A0A1Y1UE98_9TREE</name>
<gene>
    <name evidence="3" type="ORF">BD324DRAFT_580533</name>
</gene>
<comment type="caution">
    <text evidence="3">The sequence shown here is derived from an EMBL/GenBank/DDBJ whole genome shotgun (WGS) entry which is preliminary data.</text>
</comment>
<dbReference type="CDD" id="cd16279">
    <property type="entry name" value="metallo-hydrolase-like_MBL-fold"/>
    <property type="match status" value="1"/>
</dbReference>
<evidence type="ECO:0000256" key="1">
    <source>
        <dbReference type="SAM" id="MobiDB-lite"/>
    </source>
</evidence>
<dbReference type="STRING" id="4999.A0A1Y1UE98"/>
<dbReference type="PANTHER" id="PTHR42663:SF6">
    <property type="entry name" value="HYDROLASE C777.06C-RELATED"/>
    <property type="match status" value="1"/>
</dbReference>
<dbReference type="InterPro" id="IPR001279">
    <property type="entry name" value="Metallo-B-lactamas"/>
</dbReference>
<keyword evidence="4" id="KW-1185">Reference proteome</keyword>
<dbReference type="GeneID" id="33555250"/>
<dbReference type="SMART" id="SM00849">
    <property type="entry name" value="Lactamase_B"/>
    <property type="match status" value="1"/>
</dbReference>
<evidence type="ECO:0000259" key="2">
    <source>
        <dbReference type="SMART" id="SM00849"/>
    </source>
</evidence>
<dbReference type="Proteomes" id="UP000193218">
    <property type="component" value="Unassembled WGS sequence"/>
</dbReference>
<dbReference type="Gene3D" id="3.60.15.10">
    <property type="entry name" value="Ribonuclease Z/Hydroxyacylglutathione hydrolase-like"/>
    <property type="match status" value="1"/>
</dbReference>
<dbReference type="RefSeq" id="XP_021870453.1">
    <property type="nucleotide sequence ID" value="XM_022013442.1"/>
</dbReference>
<evidence type="ECO:0000313" key="4">
    <source>
        <dbReference type="Proteomes" id="UP000193218"/>
    </source>
</evidence>
<accession>A0A1Y1UE98</accession>
<dbReference type="PANTHER" id="PTHR42663">
    <property type="entry name" value="HYDROLASE C777.06C-RELATED-RELATED"/>
    <property type="match status" value="1"/>
</dbReference>
<dbReference type="InterPro" id="IPR036866">
    <property type="entry name" value="RibonucZ/Hydroxyglut_hydro"/>
</dbReference>
<reference evidence="3 4" key="1">
    <citation type="submission" date="2017-03" db="EMBL/GenBank/DDBJ databases">
        <title>Widespread Adenine N6-methylation of Active Genes in Fungi.</title>
        <authorList>
            <consortium name="DOE Joint Genome Institute"/>
            <person name="Mondo S.J."/>
            <person name="Dannebaum R.O."/>
            <person name="Kuo R.C."/>
            <person name="Louie K.B."/>
            <person name="Bewick A.J."/>
            <person name="Labutti K."/>
            <person name="Haridas S."/>
            <person name="Kuo A."/>
            <person name="Salamov A."/>
            <person name="Ahrendt S.R."/>
            <person name="Lau R."/>
            <person name="Bowen B.P."/>
            <person name="Lipzen A."/>
            <person name="Sullivan W."/>
            <person name="Andreopoulos W.B."/>
            <person name="Clum A."/>
            <person name="Lindquist E."/>
            <person name="Daum C."/>
            <person name="Northen T.R."/>
            <person name="Ramamoorthy G."/>
            <person name="Schmitz R.J."/>
            <person name="Gryganskyi A."/>
            <person name="Culley D."/>
            <person name="Magnuson J."/>
            <person name="James T.Y."/>
            <person name="O'Malley M.A."/>
            <person name="Stajich J.E."/>
            <person name="Spatafora J.W."/>
            <person name="Visel A."/>
            <person name="Grigoriev I.V."/>
        </authorList>
    </citation>
    <scope>NUCLEOTIDE SEQUENCE [LARGE SCALE GENOMIC DNA]</scope>
    <source>
        <strain evidence="3 4">NRRL Y-17943</strain>
    </source>
</reference>
<protein>
    <submittedName>
        <fullName evidence="3">Beta-lactamase-like protein</fullName>
    </submittedName>
</protein>
<dbReference type="AlphaFoldDB" id="A0A1Y1UE98"/>
<proteinExistence type="predicted"/>
<dbReference type="SUPFAM" id="SSF56281">
    <property type="entry name" value="Metallo-hydrolase/oxidoreductase"/>
    <property type="match status" value="1"/>
</dbReference>
<feature type="domain" description="Metallo-beta-lactamase" evidence="2">
    <location>
        <begin position="88"/>
        <end position="274"/>
    </location>
</feature>
<dbReference type="OrthoDB" id="341300at2759"/>
<dbReference type="InParanoid" id="A0A1Y1UE98"/>
<feature type="region of interest" description="Disordered" evidence="1">
    <location>
        <begin position="33"/>
        <end position="57"/>
    </location>
</feature>
<dbReference type="Pfam" id="PF12706">
    <property type="entry name" value="Lactamase_B_2"/>
    <property type="match status" value="1"/>
</dbReference>
<dbReference type="EMBL" id="NBSH01000008">
    <property type="protein sequence ID" value="ORX36352.1"/>
    <property type="molecule type" value="Genomic_DNA"/>
</dbReference>
<dbReference type="FunCoup" id="A0A1Y1UE98">
    <property type="interactions" value="3"/>
</dbReference>
<evidence type="ECO:0000313" key="3">
    <source>
        <dbReference type="EMBL" id="ORX36352.1"/>
    </source>
</evidence>
<organism evidence="3 4">
    <name type="scientific">Kockovaella imperatae</name>
    <dbReference type="NCBI Taxonomy" id="4999"/>
    <lineage>
        <taxon>Eukaryota</taxon>
        <taxon>Fungi</taxon>
        <taxon>Dikarya</taxon>
        <taxon>Basidiomycota</taxon>
        <taxon>Agaricomycotina</taxon>
        <taxon>Tremellomycetes</taxon>
        <taxon>Tremellales</taxon>
        <taxon>Cuniculitremaceae</taxon>
        <taxon>Kockovaella</taxon>
    </lineage>
</organism>